<dbReference type="EMBL" id="DWXN01000002">
    <property type="protein sequence ID" value="HJB74249.1"/>
    <property type="molecule type" value="Genomic_DNA"/>
</dbReference>
<evidence type="ECO:0000256" key="6">
    <source>
        <dbReference type="SAM" id="Phobius"/>
    </source>
</evidence>
<reference evidence="7" key="2">
    <citation type="submission" date="2021-04" db="EMBL/GenBank/DDBJ databases">
        <authorList>
            <person name="Gilroy R."/>
        </authorList>
    </citation>
    <scope>NUCLEOTIDE SEQUENCE</scope>
    <source>
        <strain evidence="7">CHK188-16595</strain>
    </source>
</reference>
<accession>A0A9D2S8R8</accession>
<feature type="transmembrane region" description="Helical" evidence="6">
    <location>
        <begin position="493"/>
        <end position="515"/>
    </location>
</feature>
<feature type="transmembrane region" description="Helical" evidence="6">
    <location>
        <begin position="162"/>
        <end position="185"/>
    </location>
</feature>
<keyword evidence="2" id="KW-1003">Cell membrane</keyword>
<dbReference type="Pfam" id="PF01943">
    <property type="entry name" value="Polysacc_synt"/>
    <property type="match status" value="1"/>
</dbReference>
<evidence type="ECO:0000313" key="7">
    <source>
        <dbReference type="EMBL" id="HJB74249.1"/>
    </source>
</evidence>
<dbReference type="GO" id="GO:0005886">
    <property type="term" value="C:plasma membrane"/>
    <property type="evidence" value="ECO:0007669"/>
    <property type="project" value="UniProtKB-SubCell"/>
</dbReference>
<evidence type="ECO:0000256" key="2">
    <source>
        <dbReference type="ARBA" id="ARBA00022475"/>
    </source>
</evidence>
<keyword evidence="4 6" id="KW-1133">Transmembrane helix</keyword>
<sequence>MNNIKQKYINSAVLLLAASVIVKIISAVYKIPLTSFIGATGRGYFNTAYNLYMPLHAVIMGAFPVALTHLISKYREKGDPEKVYKLKKGGAILFFCVGLAGTTLMLLAATPYANAVSSPKSVPAICAMAPAVFFSAAAALNRSFAEGHMNMVPTSVGQIIEAAFKMIFGLLFSKYVMGALYTVYLETGQVLGTVCSSEQQALSCIYPFTSAAAVGGAAVGALLCWIYCSAYVRVKYASAYPAVKGSVSPEIKEILSFSLPIILSTLIQSLSSFLDNASIQYCLSLCDQQELRFAYQQCLKIGNTAESDTVTYIYGLFSSANDLKMLFPGFTMALGVAAVPALTAAYESGRRVYLSSLINSIFKYTSLIAFAGGFYLSLHAKELLEILYGGSNYDIVLGCFDLVKLYGYTMLFFCLSGAVVFSVQAIGCAAKSIPSFIIAAVIRVGLNFLLVSDARFNIYGAAFSDIAAYAVILVCNLHILSKYAGVKYSFAQMLFKPFLCSILSYFLTIFTYNALFEFNNGFTSFVVSSLIYVIILTFLIIVSKTVEFSELKILQHCKKTA</sequence>
<feature type="transmembrane region" description="Helical" evidence="6">
    <location>
        <begin position="12"/>
        <end position="31"/>
    </location>
</feature>
<feature type="transmembrane region" description="Helical" evidence="6">
    <location>
        <begin position="357"/>
        <end position="378"/>
    </location>
</feature>
<dbReference type="InterPro" id="IPR002797">
    <property type="entry name" value="Polysacc_synth"/>
</dbReference>
<keyword evidence="3 6" id="KW-0812">Transmembrane</keyword>
<comment type="subcellular location">
    <subcellularLocation>
        <location evidence="1">Cell membrane</location>
        <topology evidence="1">Multi-pass membrane protein</topology>
    </subcellularLocation>
</comment>
<reference evidence="7" key="1">
    <citation type="journal article" date="2021" name="PeerJ">
        <title>Extensive microbial diversity within the chicken gut microbiome revealed by metagenomics and culture.</title>
        <authorList>
            <person name="Gilroy R."/>
            <person name="Ravi A."/>
            <person name="Getino M."/>
            <person name="Pursley I."/>
            <person name="Horton D.L."/>
            <person name="Alikhan N.F."/>
            <person name="Baker D."/>
            <person name="Gharbi K."/>
            <person name="Hall N."/>
            <person name="Watson M."/>
            <person name="Adriaenssens E.M."/>
            <person name="Foster-Nyarko E."/>
            <person name="Jarju S."/>
            <person name="Secka A."/>
            <person name="Antonio M."/>
            <person name="Oren A."/>
            <person name="Chaudhuri R.R."/>
            <person name="La Ragione R."/>
            <person name="Hildebrand F."/>
            <person name="Pallen M.J."/>
        </authorList>
    </citation>
    <scope>NUCLEOTIDE SEQUENCE</scope>
    <source>
        <strain evidence="7">CHK188-16595</strain>
    </source>
</reference>
<comment type="caution">
    <text evidence="7">The sequence shown here is derived from an EMBL/GenBank/DDBJ whole genome shotgun (WGS) entry which is preliminary data.</text>
</comment>
<dbReference type="PANTHER" id="PTHR30250:SF21">
    <property type="entry name" value="LIPID II FLIPPASE MURJ"/>
    <property type="match status" value="1"/>
</dbReference>
<keyword evidence="5 6" id="KW-0472">Membrane</keyword>
<feature type="transmembrane region" description="Helical" evidence="6">
    <location>
        <begin position="433"/>
        <end position="452"/>
    </location>
</feature>
<evidence type="ECO:0000313" key="8">
    <source>
        <dbReference type="Proteomes" id="UP000823877"/>
    </source>
</evidence>
<evidence type="ECO:0000256" key="3">
    <source>
        <dbReference type="ARBA" id="ARBA00022692"/>
    </source>
</evidence>
<dbReference type="Proteomes" id="UP000823877">
    <property type="component" value="Unassembled WGS sequence"/>
</dbReference>
<evidence type="ECO:0000256" key="5">
    <source>
        <dbReference type="ARBA" id="ARBA00023136"/>
    </source>
</evidence>
<dbReference type="PANTHER" id="PTHR30250">
    <property type="entry name" value="PST FAMILY PREDICTED COLANIC ACID TRANSPORTER"/>
    <property type="match status" value="1"/>
</dbReference>
<feature type="transmembrane region" description="Helical" evidence="6">
    <location>
        <begin position="51"/>
        <end position="71"/>
    </location>
</feature>
<proteinExistence type="predicted"/>
<protein>
    <submittedName>
        <fullName evidence="7">Oligosaccharide flippase family protein</fullName>
    </submittedName>
</protein>
<feature type="transmembrane region" description="Helical" evidence="6">
    <location>
        <begin position="122"/>
        <end position="141"/>
    </location>
</feature>
<organism evidence="7 8">
    <name type="scientific">Candidatus Eubacterium faecale</name>
    <dbReference type="NCBI Taxonomy" id="2838568"/>
    <lineage>
        <taxon>Bacteria</taxon>
        <taxon>Bacillati</taxon>
        <taxon>Bacillota</taxon>
        <taxon>Clostridia</taxon>
        <taxon>Eubacteriales</taxon>
        <taxon>Eubacteriaceae</taxon>
        <taxon>Eubacterium</taxon>
    </lineage>
</organism>
<feature type="transmembrane region" description="Helical" evidence="6">
    <location>
        <begin position="91"/>
        <end position="110"/>
    </location>
</feature>
<feature type="transmembrane region" description="Helical" evidence="6">
    <location>
        <begin position="205"/>
        <end position="228"/>
    </location>
</feature>
<gene>
    <name evidence="7" type="ORF">IAA37_01060</name>
</gene>
<dbReference type="AlphaFoldDB" id="A0A9D2S8R8"/>
<dbReference type="InterPro" id="IPR050833">
    <property type="entry name" value="Poly_Biosynth_Transport"/>
</dbReference>
<evidence type="ECO:0000256" key="4">
    <source>
        <dbReference type="ARBA" id="ARBA00022989"/>
    </source>
</evidence>
<evidence type="ECO:0000256" key="1">
    <source>
        <dbReference type="ARBA" id="ARBA00004651"/>
    </source>
</evidence>
<feature type="transmembrane region" description="Helical" evidence="6">
    <location>
        <begin position="458"/>
        <end position="481"/>
    </location>
</feature>
<feature type="transmembrane region" description="Helical" evidence="6">
    <location>
        <begin position="405"/>
        <end position="426"/>
    </location>
</feature>
<feature type="transmembrane region" description="Helical" evidence="6">
    <location>
        <begin position="521"/>
        <end position="542"/>
    </location>
</feature>
<name>A0A9D2S8R8_9FIRM</name>